<protein>
    <submittedName>
        <fullName evidence="2">Uncharacterized protein</fullName>
    </submittedName>
</protein>
<dbReference type="Gramene" id="Ma08_t15590.1">
    <property type="protein sequence ID" value="Ma08_p15590.1"/>
    <property type="gene ID" value="Ma08_g15590"/>
</dbReference>
<proteinExistence type="predicted"/>
<accession>A0A804K6Z7</accession>
<dbReference type="AlphaFoldDB" id="A0A804K6Z7"/>
<name>A0A804K6Z7_MUSAM</name>
<evidence type="ECO:0000313" key="2">
    <source>
        <dbReference type="EnsemblPlants" id="Ma08_p15590.1"/>
    </source>
</evidence>
<evidence type="ECO:0000256" key="1">
    <source>
        <dbReference type="SAM" id="MobiDB-lite"/>
    </source>
</evidence>
<dbReference type="EnsemblPlants" id="Ma08_t15590.1">
    <property type="protein sequence ID" value="Ma08_p15590.1"/>
    <property type="gene ID" value="Ma08_g15590"/>
</dbReference>
<organism evidence="2 3">
    <name type="scientific">Musa acuminata subsp. malaccensis</name>
    <name type="common">Wild banana</name>
    <name type="synonym">Musa malaccensis</name>
    <dbReference type="NCBI Taxonomy" id="214687"/>
    <lineage>
        <taxon>Eukaryota</taxon>
        <taxon>Viridiplantae</taxon>
        <taxon>Streptophyta</taxon>
        <taxon>Embryophyta</taxon>
        <taxon>Tracheophyta</taxon>
        <taxon>Spermatophyta</taxon>
        <taxon>Magnoliopsida</taxon>
        <taxon>Liliopsida</taxon>
        <taxon>Zingiberales</taxon>
        <taxon>Musaceae</taxon>
        <taxon>Musa</taxon>
    </lineage>
</organism>
<reference evidence="2" key="1">
    <citation type="submission" date="2021-05" db="UniProtKB">
        <authorList>
            <consortium name="EnsemblPlants"/>
        </authorList>
    </citation>
    <scope>IDENTIFICATION</scope>
    <source>
        <strain evidence="2">subsp. malaccensis</strain>
    </source>
</reference>
<feature type="region of interest" description="Disordered" evidence="1">
    <location>
        <begin position="1"/>
        <end position="35"/>
    </location>
</feature>
<dbReference type="InParanoid" id="A0A804K6Z7"/>
<dbReference type="Proteomes" id="UP000012960">
    <property type="component" value="Unplaced"/>
</dbReference>
<evidence type="ECO:0000313" key="3">
    <source>
        <dbReference type="Proteomes" id="UP000012960"/>
    </source>
</evidence>
<sequence length="176" mass="19459">MASLSSLPPSSSPSTSDDAGEKILPSSPNSSSNEKAARALEALMWPHDHDSTMSESSLGYLRGRYGIPEEFVLTAPEPGQRANKGWKGRFFFVCRSEDWGFGLQWAARVINYTAPSLNDEERKDLRRLKEILPTSRVIREMTEGWLVEAGLSPTPREMVNLVTVRGGRSSSVTSSR</sequence>
<keyword evidence="3" id="KW-1185">Reference proteome</keyword>
<feature type="compositionally biased region" description="Low complexity" evidence="1">
    <location>
        <begin position="1"/>
        <end position="16"/>
    </location>
</feature>